<protein>
    <submittedName>
        <fullName evidence="2">Uncharacterized protein</fullName>
    </submittedName>
</protein>
<sequence length="180" mass="19277">MYPTLASQVSVARGPDWPCLRWNETGMEGRAETRGRQREAETEPREWLEVLQAASWTLTIGTRAHLHCSAVSTDCLPACRTPDGCRGTACQAASTGPVSVPAGQRGCGVLIGPQQLRADGWGTPQGACQFGWGAVVHPSTVPASAVERQETAQMQRGEEKGSRERRPVVALQVHCARACG</sequence>
<feature type="region of interest" description="Disordered" evidence="1">
    <location>
        <begin position="143"/>
        <end position="165"/>
    </location>
</feature>
<evidence type="ECO:0000313" key="3">
    <source>
        <dbReference type="Proteomes" id="UP001175000"/>
    </source>
</evidence>
<dbReference type="EMBL" id="JAULSU010000004">
    <property type="protein sequence ID" value="KAK0620388.1"/>
    <property type="molecule type" value="Genomic_DNA"/>
</dbReference>
<gene>
    <name evidence="2" type="ORF">B0T14DRAFT_231026</name>
</gene>
<dbReference type="AlphaFoldDB" id="A0AA39WRS4"/>
<keyword evidence="3" id="KW-1185">Reference proteome</keyword>
<proteinExistence type="predicted"/>
<reference evidence="2" key="1">
    <citation type="submission" date="2023-06" db="EMBL/GenBank/DDBJ databases">
        <title>Genome-scale phylogeny and comparative genomics of the fungal order Sordariales.</title>
        <authorList>
            <consortium name="Lawrence Berkeley National Laboratory"/>
            <person name="Hensen N."/>
            <person name="Bonometti L."/>
            <person name="Westerberg I."/>
            <person name="Brannstrom I.O."/>
            <person name="Guillou S."/>
            <person name="Cros-Aarteil S."/>
            <person name="Calhoun S."/>
            <person name="Haridas S."/>
            <person name="Kuo A."/>
            <person name="Mondo S."/>
            <person name="Pangilinan J."/>
            <person name="Riley R."/>
            <person name="Labutti K."/>
            <person name="Andreopoulos B."/>
            <person name="Lipzen A."/>
            <person name="Chen C."/>
            <person name="Yanf M."/>
            <person name="Daum C."/>
            <person name="Ng V."/>
            <person name="Clum A."/>
            <person name="Steindorff A."/>
            <person name="Ohm R."/>
            <person name="Martin F."/>
            <person name="Silar P."/>
            <person name="Natvig D."/>
            <person name="Lalanne C."/>
            <person name="Gautier V."/>
            <person name="Ament-Velasquez S.L."/>
            <person name="Kruys A."/>
            <person name="Hutchinson M.I."/>
            <person name="Powell A.J."/>
            <person name="Barry K."/>
            <person name="Miller A.N."/>
            <person name="Grigoriev I.V."/>
            <person name="Debuchy R."/>
            <person name="Gladieux P."/>
            <person name="Thoren M.H."/>
            <person name="Johannesson H."/>
        </authorList>
    </citation>
    <scope>NUCLEOTIDE SEQUENCE</scope>
    <source>
        <strain evidence="2">CBS 606.72</strain>
    </source>
</reference>
<organism evidence="2 3">
    <name type="scientific">Immersiella caudata</name>
    <dbReference type="NCBI Taxonomy" id="314043"/>
    <lineage>
        <taxon>Eukaryota</taxon>
        <taxon>Fungi</taxon>
        <taxon>Dikarya</taxon>
        <taxon>Ascomycota</taxon>
        <taxon>Pezizomycotina</taxon>
        <taxon>Sordariomycetes</taxon>
        <taxon>Sordariomycetidae</taxon>
        <taxon>Sordariales</taxon>
        <taxon>Lasiosphaeriaceae</taxon>
        <taxon>Immersiella</taxon>
    </lineage>
</organism>
<evidence type="ECO:0000313" key="2">
    <source>
        <dbReference type="EMBL" id="KAK0620388.1"/>
    </source>
</evidence>
<accession>A0AA39WRS4</accession>
<name>A0AA39WRS4_9PEZI</name>
<dbReference type="Proteomes" id="UP001175000">
    <property type="component" value="Unassembled WGS sequence"/>
</dbReference>
<evidence type="ECO:0000256" key="1">
    <source>
        <dbReference type="SAM" id="MobiDB-lite"/>
    </source>
</evidence>
<comment type="caution">
    <text evidence="2">The sequence shown here is derived from an EMBL/GenBank/DDBJ whole genome shotgun (WGS) entry which is preliminary data.</text>
</comment>
<feature type="compositionally biased region" description="Basic and acidic residues" evidence="1">
    <location>
        <begin position="156"/>
        <end position="165"/>
    </location>
</feature>